<feature type="region of interest" description="Disordered" evidence="1">
    <location>
        <begin position="105"/>
        <end position="150"/>
    </location>
</feature>
<evidence type="ECO:0000313" key="2">
    <source>
        <dbReference type="EMBL" id="GCB18028.1"/>
    </source>
</evidence>
<evidence type="ECO:0000313" key="3">
    <source>
        <dbReference type="Proteomes" id="UP000286921"/>
    </source>
</evidence>
<organism evidence="2 3">
    <name type="scientific">Aspergillus awamori</name>
    <name type="common">Black koji mold</name>
    <dbReference type="NCBI Taxonomy" id="105351"/>
    <lineage>
        <taxon>Eukaryota</taxon>
        <taxon>Fungi</taxon>
        <taxon>Dikarya</taxon>
        <taxon>Ascomycota</taxon>
        <taxon>Pezizomycotina</taxon>
        <taxon>Eurotiomycetes</taxon>
        <taxon>Eurotiomycetidae</taxon>
        <taxon>Eurotiales</taxon>
        <taxon>Aspergillaceae</taxon>
        <taxon>Aspergillus</taxon>
    </lineage>
</organism>
<keyword evidence="3" id="KW-1185">Reference proteome</keyword>
<reference evidence="2 3" key="1">
    <citation type="submission" date="2016-09" db="EMBL/GenBank/DDBJ databases">
        <title>Aspergillus awamori IFM 58123T.</title>
        <authorList>
            <person name="Kusuya Y."/>
            <person name="Shimizu M."/>
            <person name="Takahashi H."/>
            <person name="Yaguchi T."/>
        </authorList>
    </citation>
    <scope>NUCLEOTIDE SEQUENCE [LARGE SCALE GENOMIC DNA]</scope>
    <source>
        <strain evidence="2 3">IFM 58123</strain>
    </source>
</reference>
<gene>
    <name evidence="2" type="ORF">AAWM_00913</name>
</gene>
<feature type="compositionally biased region" description="Polar residues" evidence="1">
    <location>
        <begin position="263"/>
        <end position="277"/>
    </location>
</feature>
<dbReference type="Proteomes" id="UP000286921">
    <property type="component" value="Unassembled WGS sequence"/>
</dbReference>
<dbReference type="EMBL" id="BDHI01000001">
    <property type="protein sequence ID" value="GCB18028.1"/>
    <property type="molecule type" value="Genomic_DNA"/>
</dbReference>
<dbReference type="AlphaFoldDB" id="A0A401KFF8"/>
<protein>
    <submittedName>
        <fullName evidence="2">Uncharacterized protein</fullName>
    </submittedName>
</protein>
<proteinExistence type="predicted"/>
<feature type="compositionally biased region" description="Basic and acidic residues" evidence="1">
    <location>
        <begin position="248"/>
        <end position="262"/>
    </location>
</feature>
<feature type="compositionally biased region" description="Basic and acidic residues" evidence="1">
    <location>
        <begin position="111"/>
        <end position="149"/>
    </location>
</feature>
<feature type="region of interest" description="Disordered" evidence="1">
    <location>
        <begin position="248"/>
        <end position="280"/>
    </location>
</feature>
<sequence>MIDLDFNILTPQGYQGLVDSYKSMRCELPLRPLNDDNSSGIGDCVDLKIWSDSSRKVETATFHISTEGSPHVRAPPGAHAILGWNCLLAIEEFYGRQPALAPLRLGPEAKGQTEERARKREELKKHAEKSEKARLQRERQRRQAEEEKRLQKKRYHPVQCCVWIIAWIFNKPPRACDFQGRGRPEIEATMSSMETAKHYHILKHFLMVSRDFATMLRSSTLAVSRFITSSFRRKAHDVSGLDNGALLHEQESDKGHNQREKLSNMSSELNRDGSASSELEYPEGKAHFTRALDSLLSVEVQADTYSSDEHLGQCDFVYNVMVSSSKNEIQCRMVLSFRMDVNIMSATVHRRLNIALQPYYGNTIPVLGCEDRKPLGTVDIGWAFCGRMKRYETIFYVVSDVEYDLLLGRPSMWQHELYKVDPEIVKRLYAP</sequence>
<evidence type="ECO:0000256" key="1">
    <source>
        <dbReference type="SAM" id="MobiDB-lite"/>
    </source>
</evidence>
<comment type="caution">
    <text evidence="2">The sequence shown here is derived from an EMBL/GenBank/DDBJ whole genome shotgun (WGS) entry which is preliminary data.</text>
</comment>
<accession>A0A401KFF8</accession>
<name>A0A401KFF8_ASPAW</name>